<protein>
    <submittedName>
        <fullName evidence="1">Uncharacterized protein</fullName>
    </submittedName>
</protein>
<keyword evidence="2" id="KW-1185">Reference proteome</keyword>
<dbReference type="AlphaFoldDB" id="A0A1J7H8T5"/>
<evidence type="ECO:0000313" key="2">
    <source>
        <dbReference type="Proteomes" id="UP000188354"/>
    </source>
</evidence>
<dbReference type="Proteomes" id="UP000188354">
    <property type="component" value="Chromosome LG14"/>
</dbReference>
<accession>A0A1J7H8T5</accession>
<dbReference type="Gramene" id="OIV98140">
    <property type="protein sequence ID" value="OIV98140"/>
    <property type="gene ID" value="TanjilG_12176"/>
</dbReference>
<sequence>MMVMVVMMVQLGDGRQRRRGSSSFRAFKTGWREKYGRLLHLLIVIPTRRRSWPLAWCCMVTPGQPRRLNSGSIHRCRVRVLLLMLINYQASEYG</sequence>
<gene>
    <name evidence="1" type="ORF">TanjilG_12176</name>
</gene>
<evidence type="ECO:0000313" key="1">
    <source>
        <dbReference type="EMBL" id="OIV98140.1"/>
    </source>
</evidence>
<proteinExistence type="predicted"/>
<reference evidence="1 2" key="1">
    <citation type="journal article" date="2017" name="Plant Biotechnol. J.">
        <title>A comprehensive draft genome sequence for lupin (Lupinus angustifolius), an emerging health food: insights into plant-microbe interactions and legume evolution.</title>
        <authorList>
            <person name="Hane J.K."/>
            <person name="Ming Y."/>
            <person name="Kamphuis L.G."/>
            <person name="Nelson M.N."/>
            <person name="Garg G."/>
            <person name="Atkins C.A."/>
            <person name="Bayer P.E."/>
            <person name="Bravo A."/>
            <person name="Bringans S."/>
            <person name="Cannon S."/>
            <person name="Edwards D."/>
            <person name="Foley R."/>
            <person name="Gao L.L."/>
            <person name="Harrison M.J."/>
            <person name="Huang W."/>
            <person name="Hurgobin B."/>
            <person name="Li S."/>
            <person name="Liu C.W."/>
            <person name="McGrath A."/>
            <person name="Morahan G."/>
            <person name="Murray J."/>
            <person name="Weller J."/>
            <person name="Jian J."/>
            <person name="Singh K.B."/>
        </authorList>
    </citation>
    <scope>NUCLEOTIDE SEQUENCE [LARGE SCALE GENOMIC DNA]</scope>
    <source>
        <strain evidence="2">cv. Tanjil</strain>
        <tissue evidence="1">Whole plant</tissue>
    </source>
</reference>
<organism evidence="1 2">
    <name type="scientific">Lupinus angustifolius</name>
    <name type="common">Narrow-leaved blue lupine</name>
    <dbReference type="NCBI Taxonomy" id="3871"/>
    <lineage>
        <taxon>Eukaryota</taxon>
        <taxon>Viridiplantae</taxon>
        <taxon>Streptophyta</taxon>
        <taxon>Embryophyta</taxon>
        <taxon>Tracheophyta</taxon>
        <taxon>Spermatophyta</taxon>
        <taxon>Magnoliopsida</taxon>
        <taxon>eudicotyledons</taxon>
        <taxon>Gunneridae</taxon>
        <taxon>Pentapetalae</taxon>
        <taxon>rosids</taxon>
        <taxon>fabids</taxon>
        <taxon>Fabales</taxon>
        <taxon>Fabaceae</taxon>
        <taxon>Papilionoideae</taxon>
        <taxon>50 kb inversion clade</taxon>
        <taxon>genistoids sensu lato</taxon>
        <taxon>core genistoids</taxon>
        <taxon>Genisteae</taxon>
        <taxon>Lupinus</taxon>
    </lineage>
</organism>
<name>A0A1J7H8T5_LUPAN</name>
<dbReference type="EMBL" id="CM007374">
    <property type="protein sequence ID" value="OIV98140.1"/>
    <property type="molecule type" value="Genomic_DNA"/>
</dbReference>